<accession>A0ACC3C473</accession>
<keyword evidence="2" id="KW-1185">Reference proteome</keyword>
<name>A0ACC3C473_PYRYE</name>
<proteinExistence type="predicted"/>
<evidence type="ECO:0000313" key="2">
    <source>
        <dbReference type="Proteomes" id="UP000798662"/>
    </source>
</evidence>
<sequence length="304" mass="33702">MVGVPAAAAVAAVAAPPTGRLARRRGRQRRRRRRRRRWRRWRRWGAGRGRPGVRMGPPSPLRLMQMFLYLRYSLDDNHYAQPLDLLPIVEVNAQAVVAIHGADELPPAGAPAQTDMNYRRREVGRNTALPCTWRADPPSPLSVVQPDVPSYAVAGRAVAWQEWTFRVGFNPREGLVLHNLYHGGRRVVDRASLVEMAVPYGDLGGPHPRKCAFDLGDCGLGVCAVSLALGYDCLGAIHYFGATLSHAAGEPVEVPRVVCMHQHVFCCRLDVAIDGARNTVFEVEPAISLHLRRICPSPRLHPIH</sequence>
<gene>
    <name evidence="1" type="ORF">I4F81_007461</name>
</gene>
<reference evidence="1" key="1">
    <citation type="submission" date="2019-11" db="EMBL/GenBank/DDBJ databases">
        <title>Nori genome reveals adaptations in red seaweeds to the harsh intertidal environment.</title>
        <authorList>
            <person name="Wang D."/>
            <person name="Mao Y."/>
        </authorList>
    </citation>
    <scope>NUCLEOTIDE SEQUENCE</scope>
    <source>
        <tissue evidence="1">Gametophyte</tissue>
    </source>
</reference>
<organism evidence="1 2">
    <name type="scientific">Pyropia yezoensis</name>
    <name type="common">Susabi-nori</name>
    <name type="synonym">Porphyra yezoensis</name>
    <dbReference type="NCBI Taxonomy" id="2788"/>
    <lineage>
        <taxon>Eukaryota</taxon>
        <taxon>Rhodophyta</taxon>
        <taxon>Bangiophyceae</taxon>
        <taxon>Bangiales</taxon>
        <taxon>Bangiaceae</taxon>
        <taxon>Pyropia</taxon>
    </lineage>
</organism>
<protein>
    <submittedName>
        <fullName evidence="1">Uncharacterized protein</fullName>
    </submittedName>
</protein>
<dbReference type="Proteomes" id="UP000798662">
    <property type="component" value="Chromosome 2"/>
</dbReference>
<dbReference type="EMBL" id="CM020619">
    <property type="protein sequence ID" value="KAK1864925.1"/>
    <property type="molecule type" value="Genomic_DNA"/>
</dbReference>
<comment type="caution">
    <text evidence="1">The sequence shown here is derived from an EMBL/GenBank/DDBJ whole genome shotgun (WGS) entry which is preliminary data.</text>
</comment>
<evidence type="ECO:0000313" key="1">
    <source>
        <dbReference type="EMBL" id="KAK1864925.1"/>
    </source>
</evidence>